<dbReference type="InterPro" id="IPR012349">
    <property type="entry name" value="Split_barrel_FMN-bd"/>
</dbReference>
<dbReference type="Pfam" id="PF01613">
    <property type="entry name" value="Flavin_Reduct"/>
    <property type="match status" value="1"/>
</dbReference>
<dbReference type="PANTHER" id="PTHR33798">
    <property type="entry name" value="FLAVOPROTEIN OXYGENASE"/>
    <property type="match status" value="1"/>
</dbReference>
<dbReference type="GO" id="GO:0010181">
    <property type="term" value="F:FMN binding"/>
    <property type="evidence" value="ECO:0007669"/>
    <property type="project" value="InterPro"/>
</dbReference>
<dbReference type="EMBL" id="CASHTH010000343">
    <property type="protein sequence ID" value="CAI7998194.1"/>
    <property type="molecule type" value="Genomic_DNA"/>
</dbReference>
<evidence type="ECO:0000313" key="7">
    <source>
        <dbReference type="Proteomes" id="UP001174909"/>
    </source>
</evidence>
<proteinExistence type="inferred from homology"/>
<dbReference type="InterPro" id="IPR002563">
    <property type="entry name" value="Flavin_Rdtase-like_dom"/>
</dbReference>
<reference evidence="6" key="1">
    <citation type="submission" date="2023-03" db="EMBL/GenBank/DDBJ databases">
        <authorList>
            <person name="Steffen K."/>
            <person name="Cardenas P."/>
        </authorList>
    </citation>
    <scope>NUCLEOTIDE SEQUENCE</scope>
</reference>
<keyword evidence="3" id="KW-0288">FMN</keyword>
<protein>
    <submittedName>
        <fullName evidence="6">Uncharacterized protein BH2278</fullName>
    </submittedName>
</protein>
<dbReference type="Proteomes" id="UP001174909">
    <property type="component" value="Unassembled WGS sequence"/>
</dbReference>
<evidence type="ECO:0000256" key="3">
    <source>
        <dbReference type="ARBA" id="ARBA00022643"/>
    </source>
</evidence>
<keyword evidence="2" id="KW-0285">Flavoprotein</keyword>
<evidence type="ECO:0000313" key="6">
    <source>
        <dbReference type="EMBL" id="CAI7998194.1"/>
    </source>
</evidence>
<dbReference type="Gene3D" id="2.30.110.10">
    <property type="entry name" value="Electron Transport, Fmn-binding Protein, Chain A"/>
    <property type="match status" value="1"/>
</dbReference>
<dbReference type="AlphaFoldDB" id="A0AA35QZI3"/>
<keyword evidence="7" id="KW-1185">Reference proteome</keyword>
<name>A0AA35QZI3_GEOBA</name>
<comment type="similarity">
    <text evidence="4">Belongs to the flavoredoxin family.</text>
</comment>
<gene>
    <name evidence="6" type="ORF">GBAR_LOCUS2358</name>
</gene>
<comment type="cofactor">
    <cofactor evidence="1">
        <name>FMN</name>
        <dbReference type="ChEBI" id="CHEBI:58210"/>
    </cofactor>
</comment>
<evidence type="ECO:0000256" key="4">
    <source>
        <dbReference type="ARBA" id="ARBA00038054"/>
    </source>
</evidence>
<dbReference type="SMART" id="SM00903">
    <property type="entry name" value="Flavin_Reduct"/>
    <property type="match status" value="1"/>
</dbReference>
<dbReference type="SUPFAM" id="SSF50475">
    <property type="entry name" value="FMN-binding split barrel"/>
    <property type="match status" value="1"/>
</dbReference>
<accession>A0AA35QZI3</accession>
<dbReference type="PANTHER" id="PTHR33798:SF5">
    <property type="entry name" value="FLAVIN REDUCTASE LIKE DOMAIN-CONTAINING PROTEIN"/>
    <property type="match status" value="1"/>
</dbReference>
<evidence type="ECO:0000256" key="1">
    <source>
        <dbReference type="ARBA" id="ARBA00001917"/>
    </source>
</evidence>
<organism evidence="6 7">
    <name type="scientific">Geodia barretti</name>
    <name type="common">Barrett's horny sponge</name>
    <dbReference type="NCBI Taxonomy" id="519541"/>
    <lineage>
        <taxon>Eukaryota</taxon>
        <taxon>Metazoa</taxon>
        <taxon>Porifera</taxon>
        <taxon>Demospongiae</taxon>
        <taxon>Heteroscleromorpha</taxon>
        <taxon>Tetractinellida</taxon>
        <taxon>Astrophorina</taxon>
        <taxon>Geodiidae</taxon>
        <taxon>Geodia</taxon>
    </lineage>
</organism>
<feature type="domain" description="Flavin reductase like" evidence="5">
    <location>
        <begin position="17"/>
        <end position="175"/>
    </location>
</feature>
<evidence type="ECO:0000259" key="5">
    <source>
        <dbReference type="SMART" id="SM00903"/>
    </source>
</evidence>
<sequence length="219" mass="24035">MLIDPKTFERFNMILTGVVVPRPIAFVSTISTDGVVNLAPFSFFNAMAYNPPTLIFSSSRRAPGWQDKRKDTLTNIEETGEYVVNIVVDDIAAAMNATAAEYPSDVSEFDIAGLTESPSEMVKAPRVAESPVNMECRLVQVVNIGEQPHAHGIVIGEIVRMHVSDDVMYDGPNGLRINHAALKPTGRLAGNMYCRTDDVYELIRPSYSEQDEGVGRVAD</sequence>
<comment type="caution">
    <text evidence="6">The sequence shown here is derived from an EMBL/GenBank/DDBJ whole genome shotgun (WGS) entry which is preliminary data.</text>
</comment>
<evidence type="ECO:0000256" key="2">
    <source>
        <dbReference type="ARBA" id="ARBA00022630"/>
    </source>
</evidence>